<dbReference type="PANTHER" id="PTHR30540">
    <property type="entry name" value="OSMOTIC STRESS POTASSIUM TRANSPORTER"/>
    <property type="match status" value="1"/>
</dbReference>
<feature type="transmembrane region" description="Helical" evidence="13">
    <location>
        <begin position="281"/>
        <end position="303"/>
    </location>
</feature>
<evidence type="ECO:0000256" key="7">
    <source>
        <dbReference type="ARBA" id="ARBA00022692"/>
    </source>
</evidence>
<dbReference type="KEGG" id="bomb:GT348_01775"/>
<keyword evidence="6 13" id="KW-0633">Potassium transport</keyword>
<feature type="region of interest" description="Disordered" evidence="14">
    <location>
        <begin position="1"/>
        <end position="41"/>
    </location>
</feature>
<evidence type="ECO:0000256" key="12">
    <source>
        <dbReference type="ARBA" id="ARBA00023136"/>
    </source>
</evidence>
<feature type="domain" description="K+ potassium transporter C-terminal" evidence="16">
    <location>
        <begin position="510"/>
        <end position="658"/>
    </location>
</feature>
<evidence type="ECO:0000256" key="3">
    <source>
        <dbReference type="ARBA" id="ARBA00022448"/>
    </source>
</evidence>
<protein>
    <recommendedName>
        <fullName evidence="13">Probable potassium transport system protein Kup</fullName>
    </recommendedName>
</protein>
<dbReference type="InterPro" id="IPR053952">
    <property type="entry name" value="K_trans_C"/>
</dbReference>
<feature type="transmembrane region" description="Helical" evidence="13">
    <location>
        <begin position="459"/>
        <end position="476"/>
    </location>
</feature>
<accession>A0A6P1NJZ2</accession>
<dbReference type="AlphaFoldDB" id="A0A6P1NJZ2"/>
<feature type="transmembrane region" description="Helical" evidence="13">
    <location>
        <begin position="429"/>
        <end position="453"/>
    </location>
</feature>
<evidence type="ECO:0000256" key="8">
    <source>
        <dbReference type="ARBA" id="ARBA00022847"/>
    </source>
</evidence>
<dbReference type="EMBL" id="CP047652">
    <property type="protein sequence ID" value="QHI95181.1"/>
    <property type="molecule type" value="Genomic_DNA"/>
</dbReference>
<feature type="transmembrane region" description="Helical" evidence="13">
    <location>
        <begin position="136"/>
        <end position="158"/>
    </location>
</feature>
<feature type="transmembrane region" description="Helical" evidence="13">
    <location>
        <begin position="242"/>
        <end position="269"/>
    </location>
</feature>
<feature type="transmembrane region" description="Helical" evidence="13">
    <location>
        <begin position="178"/>
        <end position="197"/>
    </location>
</feature>
<evidence type="ECO:0000256" key="10">
    <source>
        <dbReference type="ARBA" id="ARBA00022989"/>
    </source>
</evidence>
<comment type="similarity">
    <text evidence="2 13">Belongs to the HAK/KUP transporter (TC 2.A.72) family.</text>
</comment>
<reference evidence="17 18" key="1">
    <citation type="submission" date="2020-01" db="EMBL/GenBank/DDBJ databases">
        <title>Genome sequencing of strain KACC 21507.</title>
        <authorList>
            <person name="Heo J."/>
            <person name="Kim S.-J."/>
            <person name="Kim J.-S."/>
            <person name="Hong S.-B."/>
            <person name="Kwon S.-W."/>
        </authorList>
    </citation>
    <scope>NUCLEOTIDE SEQUENCE [LARGE SCALE GENOMIC DNA]</scope>
    <source>
        <strain evidence="17 18">KACC 21507</strain>
    </source>
</reference>
<sequence>MTEHDGLSFDHNSSDASYPNSLGRPTTHPVQSPPHGGPSTTKPKGLGAMLGVLGVVYGDIGTSPLYALQTSVHNVGSHIQPWEIMGITSLTFWALMLVVTIKYVSLVMCADHNGEGGIIALMSLAQRVCKSPRMRWLIGFIGIAGTCLFFGDSIITPAISVLSAIEGIEISVPQAKEFVIPMALVVLVGLFAAQALGTGRIGRAFGPIMLVWFCVLAVLGVRGIILYPHILMALSPWLALKFIATHGVISFLSLGSVVLSVTGAEALYADMGHFGRSPIRYAWLFLVLPALSLNYFGQAAQLIHNPSTIANPFFHLGPHWLQIPMLILATMATVIASQAGISGSFSICRQLIQLGYLPRSRIVHTNPYEEAQIYIPSLNWLLAFGALLLVVSFRSSAALASAYGIAVTGTFLCTSVLSMVVFRRIFKWAPWLVACVFGFFFLMDGTFFSANVLKIPEGGWVPLFIAFICTLIMTTWKRGRNLLRSRLQADAIPMGSFLTRLTQSRTIRVPGWAVFLTAAPEIVPNSLLHNLRLNRVLHEHVIFVTVQTLDQPEVTIDQRLEITELSPNIYRVIVRYGFMEMPNVPLALGQLSDRGMDFDPIQASYFASHDLVFRSKVPKMSLWRMWIFLYLLNNATPATEFFRIPPERVMEFGVRIAI</sequence>
<keyword evidence="4 13" id="KW-1003">Cell membrane</keyword>
<evidence type="ECO:0000259" key="15">
    <source>
        <dbReference type="Pfam" id="PF02705"/>
    </source>
</evidence>
<keyword evidence="3 13" id="KW-0813">Transport</keyword>
<keyword evidence="18" id="KW-1185">Reference proteome</keyword>
<feature type="transmembrane region" description="Helical" evidence="13">
    <location>
        <begin position="323"/>
        <end position="352"/>
    </location>
</feature>
<feature type="compositionally biased region" description="Polar residues" evidence="14">
    <location>
        <begin position="10"/>
        <end position="30"/>
    </location>
</feature>
<feature type="transmembrane region" description="Helical" evidence="13">
    <location>
        <begin position="209"/>
        <end position="230"/>
    </location>
</feature>
<feature type="transmembrane region" description="Helical" evidence="13">
    <location>
        <begin position="399"/>
        <end position="422"/>
    </location>
</feature>
<evidence type="ECO:0000256" key="9">
    <source>
        <dbReference type="ARBA" id="ARBA00022958"/>
    </source>
</evidence>
<dbReference type="Pfam" id="PF22776">
    <property type="entry name" value="K_trans_C"/>
    <property type="match status" value="1"/>
</dbReference>
<evidence type="ECO:0000313" key="18">
    <source>
        <dbReference type="Proteomes" id="UP000463975"/>
    </source>
</evidence>
<keyword evidence="5" id="KW-0997">Cell inner membrane</keyword>
<keyword evidence="7 13" id="KW-0812">Transmembrane</keyword>
<dbReference type="HAMAP" id="MF_01522">
    <property type="entry name" value="Kup"/>
    <property type="match status" value="1"/>
</dbReference>
<evidence type="ECO:0000313" key="17">
    <source>
        <dbReference type="EMBL" id="QHI95181.1"/>
    </source>
</evidence>
<evidence type="ECO:0000256" key="2">
    <source>
        <dbReference type="ARBA" id="ARBA00007019"/>
    </source>
</evidence>
<evidence type="ECO:0000256" key="1">
    <source>
        <dbReference type="ARBA" id="ARBA00004141"/>
    </source>
</evidence>
<dbReference type="Proteomes" id="UP000463975">
    <property type="component" value="Chromosome"/>
</dbReference>
<proteinExistence type="inferred from homology"/>
<dbReference type="GO" id="GO:0005886">
    <property type="term" value="C:plasma membrane"/>
    <property type="evidence" value="ECO:0007669"/>
    <property type="project" value="UniProtKB-SubCell"/>
</dbReference>
<organism evidence="17 18">
    <name type="scientific">Aristophania vespae</name>
    <dbReference type="NCBI Taxonomy" id="2697033"/>
    <lineage>
        <taxon>Bacteria</taxon>
        <taxon>Pseudomonadati</taxon>
        <taxon>Pseudomonadota</taxon>
        <taxon>Alphaproteobacteria</taxon>
        <taxon>Acetobacterales</taxon>
        <taxon>Acetobacteraceae</taxon>
        <taxon>Aristophania</taxon>
    </lineage>
</organism>
<dbReference type="GO" id="GO:0015079">
    <property type="term" value="F:potassium ion transmembrane transporter activity"/>
    <property type="evidence" value="ECO:0007669"/>
    <property type="project" value="UniProtKB-UniRule"/>
</dbReference>
<feature type="domain" description="K+ potassium transporter integral membrane" evidence="15">
    <location>
        <begin position="49"/>
        <end position="499"/>
    </location>
</feature>
<evidence type="ECO:0000256" key="5">
    <source>
        <dbReference type="ARBA" id="ARBA00022519"/>
    </source>
</evidence>
<comment type="function">
    <text evidence="13">Transport of potassium into the cell. Likely operates as a K(+):H(+) symporter.</text>
</comment>
<name>A0A6P1NJZ2_9PROT</name>
<evidence type="ECO:0000259" key="16">
    <source>
        <dbReference type="Pfam" id="PF22776"/>
    </source>
</evidence>
<feature type="transmembrane region" description="Helical" evidence="13">
    <location>
        <begin position="373"/>
        <end position="393"/>
    </location>
</feature>
<dbReference type="GO" id="GO:0015293">
    <property type="term" value="F:symporter activity"/>
    <property type="evidence" value="ECO:0007669"/>
    <property type="project" value="UniProtKB-UniRule"/>
</dbReference>
<evidence type="ECO:0000256" key="4">
    <source>
        <dbReference type="ARBA" id="ARBA00022475"/>
    </source>
</evidence>
<evidence type="ECO:0000256" key="11">
    <source>
        <dbReference type="ARBA" id="ARBA00023065"/>
    </source>
</evidence>
<dbReference type="InterPro" id="IPR053951">
    <property type="entry name" value="K_trans_N"/>
</dbReference>
<dbReference type="PANTHER" id="PTHR30540:SF79">
    <property type="entry name" value="LOW AFFINITY POTASSIUM TRANSPORT SYSTEM PROTEIN KUP"/>
    <property type="match status" value="1"/>
</dbReference>
<keyword evidence="11 13" id="KW-0406">Ion transport</keyword>
<keyword evidence="10 13" id="KW-1133">Transmembrane helix</keyword>
<evidence type="ECO:0000256" key="13">
    <source>
        <dbReference type="HAMAP-Rule" id="MF_01522"/>
    </source>
</evidence>
<evidence type="ECO:0000256" key="14">
    <source>
        <dbReference type="SAM" id="MobiDB-lite"/>
    </source>
</evidence>
<keyword evidence="9 13" id="KW-0630">Potassium</keyword>
<gene>
    <name evidence="13" type="primary">kup</name>
    <name evidence="17" type="ORF">GT348_01775</name>
</gene>
<dbReference type="Pfam" id="PF02705">
    <property type="entry name" value="K_trans"/>
    <property type="match status" value="1"/>
</dbReference>
<comment type="subcellular location">
    <subcellularLocation>
        <location evidence="13">Cell membrane</location>
        <topology evidence="13">Multi-pass membrane protein</topology>
    </subcellularLocation>
    <subcellularLocation>
        <location evidence="1">Membrane</location>
        <topology evidence="1">Multi-pass membrane protein</topology>
    </subcellularLocation>
</comment>
<feature type="transmembrane region" description="Helical" evidence="13">
    <location>
        <begin position="84"/>
        <end position="104"/>
    </location>
</feature>
<keyword evidence="12 13" id="KW-0472">Membrane</keyword>
<keyword evidence="8 13" id="KW-0769">Symport</keyword>
<dbReference type="InterPro" id="IPR003855">
    <property type="entry name" value="K+_transporter"/>
</dbReference>
<dbReference type="InterPro" id="IPR023051">
    <property type="entry name" value="Kup"/>
</dbReference>
<evidence type="ECO:0000256" key="6">
    <source>
        <dbReference type="ARBA" id="ARBA00022538"/>
    </source>
</evidence>
<comment type="catalytic activity">
    <reaction evidence="13">
        <text>K(+)(in) + H(+)(in) = K(+)(out) + H(+)(out)</text>
        <dbReference type="Rhea" id="RHEA:28490"/>
        <dbReference type="ChEBI" id="CHEBI:15378"/>
        <dbReference type="ChEBI" id="CHEBI:29103"/>
    </reaction>
</comment>
<dbReference type="RefSeq" id="WP_160618259.1">
    <property type="nucleotide sequence ID" value="NZ_CP047652.1"/>
</dbReference>